<keyword evidence="1" id="KW-0963">Cytoplasm</keyword>
<sequence>MKSVSLEGDDNEFPAMPKGFNKFVVTPSDTIKVSEKVWKTEIKLKNDAKTGVLFKVKCNSNALLKIIGCADILLPGYAINVELERQEASPDAEVNVTVFYCLVGKQWTSESANVYECWKRATGQRVHVLSVKLPVVVKK</sequence>
<gene>
    <name evidence="3" type="ORF">QR680_006858</name>
</gene>
<protein>
    <recommendedName>
        <fullName evidence="1">Major sperm protein</fullName>
    </recommendedName>
</protein>
<dbReference type="Pfam" id="PF00635">
    <property type="entry name" value="Motile_Sperm"/>
    <property type="match status" value="1"/>
</dbReference>
<keyword evidence="4" id="KW-1185">Reference proteome</keyword>
<evidence type="ECO:0000259" key="2">
    <source>
        <dbReference type="PROSITE" id="PS50202"/>
    </source>
</evidence>
<comment type="function">
    <text evidence="1">Central component in molecular interactions underlying sperm crawling. Forms an extensive filament system that extends from sperm villipoda, along the leading edge of the pseudopod.</text>
</comment>
<keyword evidence="1" id="KW-0206">Cytoskeleton</keyword>
<dbReference type="InterPro" id="IPR008962">
    <property type="entry name" value="PapD-like_sf"/>
</dbReference>
<dbReference type="EMBL" id="JAUCMV010000003">
    <property type="protein sequence ID" value="KAK0413537.1"/>
    <property type="molecule type" value="Genomic_DNA"/>
</dbReference>
<comment type="caution">
    <text evidence="3">The sequence shown here is derived from an EMBL/GenBank/DDBJ whole genome shotgun (WGS) entry which is preliminary data.</text>
</comment>
<evidence type="ECO:0000313" key="4">
    <source>
        <dbReference type="Proteomes" id="UP001175271"/>
    </source>
</evidence>
<evidence type="ECO:0000313" key="3">
    <source>
        <dbReference type="EMBL" id="KAK0413537.1"/>
    </source>
</evidence>
<dbReference type="InterPro" id="IPR013783">
    <property type="entry name" value="Ig-like_fold"/>
</dbReference>
<dbReference type="PROSITE" id="PS50202">
    <property type="entry name" value="MSP"/>
    <property type="match status" value="1"/>
</dbReference>
<accession>A0AA39LXS7</accession>
<name>A0AA39LXS7_9BILA</name>
<dbReference type="SUPFAM" id="SSF49354">
    <property type="entry name" value="PapD-like"/>
    <property type="match status" value="1"/>
</dbReference>
<dbReference type="Gene3D" id="2.60.40.10">
    <property type="entry name" value="Immunoglobulins"/>
    <property type="match status" value="1"/>
</dbReference>
<reference evidence="3" key="1">
    <citation type="submission" date="2023-06" db="EMBL/GenBank/DDBJ databases">
        <title>Genomic analysis of the entomopathogenic nematode Steinernema hermaphroditum.</title>
        <authorList>
            <person name="Schwarz E.M."/>
            <person name="Heppert J.K."/>
            <person name="Baniya A."/>
            <person name="Schwartz H.T."/>
            <person name="Tan C.-H."/>
            <person name="Antoshechkin I."/>
            <person name="Sternberg P.W."/>
            <person name="Goodrich-Blair H."/>
            <person name="Dillman A.R."/>
        </authorList>
    </citation>
    <scope>NUCLEOTIDE SEQUENCE</scope>
    <source>
        <strain evidence="3">PS9179</strain>
        <tissue evidence="3">Whole animal</tissue>
    </source>
</reference>
<dbReference type="Proteomes" id="UP001175271">
    <property type="component" value="Unassembled WGS sequence"/>
</dbReference>
<organism evidence="3 4">
    <name type="scientific">Steinernema hermaphroditum</name>
    <dbReference type="NCBI Taxonomy" id="289476"/>
    <lineage>
        <taxon>Eukaryota</taxon>
        <taxon>Metazoa</taxon>
        <taxon>Ecdysozoa</taxon>
        <taxon>Nematoda</taxon>
        <taxon>Chromadorea</taxon>
        <taxon>Rhabditida</taxon>
        <taxon>Tylenchina</taxon>
        <taxon>Panagrolaimomorpha</taxon>
        <taxon>Strongyloidoidea</taxon>
        <taxon>Steinernematidae</taxon>
        <taxon>Steinernema</taxon>
    </lineage>
</organism>
<proteinExistence type="predicted"/>
<feature type="domain" description="MSP" evidence="2">
    <location>
        <begin position="22"/>
        <end position="136"/>
    </location>
</feature>
<dbReference type="AlphaFoldDB" id="A0AA39LXS7"/>
<dbReference type="InterPro" id="IPR000535">
    <property type="entry name" value="MSP_dom"/>
</dbReference>
<evidence type="ECO:0000256" key="1">
    <source>
        <dbReference type="RuleBase" id="RU003425"/>
    </source>
</evidence>